<proteinExistence type="predicted"/>
<dbReference type="Proteomes" id="UP000070412">
    <property type="component" value="Unassembled WGS sequence"/>
</dbReference>
<reference evidence="5" key="1">
    <citation type="journal article" date="2020" name="PLoS Negl. Trop. Dis.">
        <title>High-quality nuclear genome for Sarcoptes scabiei-A critical resource for a neglected parasite.</title>
        <authorList>
            <person name="Korhonen P.K."/>
            <person name="Gasser R.B."/>
            <person name="Ma G."/>
            <person name="Wang T."/>
            <person name="Stroehlein A.J."/>
            <person name="Young N.D."/>
            <person name="Ang C.S."/>
            <person name="Fernando D.D."/>
            <person name="Lu H.C."/>
            <person name="Taylor S."/>
            <person name="Reynolds S.L."/>
            <person name="Mofiz E."/>
            <person name="Najaraj S.H."/>
            <person name="Gowda H."/>
            <person name="Madugundu A."/>
            <person name="Renuse S."/>
            <person name="Holt D."/>
            <person name="Pandey A."/>
            <person name="Papenfuss A.T."/>
            <person name="Fischer K."/>
        </authorList>
    </citation>
    <scope>NUCLEOTIDE SEQUENCE [LARGE SCALE GENOMIC DNA]</scope>
</reference>
<feature type="compositionally biased region" description="Polar residues" evidence="1">
    <location>
        <begin position="86"/>
        <end position="97"/>
    </location>
</feature>
<gene>
    <name evidence="3" type="ORF">SSS_4517</name>
</gene>
<keyword evidence="2" id="KW-0812">Transmembrane</keyword>
<dbReference type="EMBL" id="WVUK01000052">
    <property type="protein sequence ID" value="KAF7494745.1"/>
    <property type="molecule type" value="Genomic_DNA"/>
</dbReference>
<keyword evidence="5" id="KW-1185">Reference proteome</keyword>
<keyword evidence="2" id="KW-0472">Membrane</keyword>
<evidence type="ECO:0000313" key="5">
    <source>
        <dbReference type="Proteomes" id="UP000070412"/>
    </source>
</evidence>
<dbReference type="InterPro" id="IPR002816">
    <property type="entry name" value="TraB/PrgY/GumN_fam"/>
</dbReference>
<feature type="region of interest" description="Disordered" evidence="1">
    <location>
        <begin position="1"/>
        <end position="100"/>
    </location>
</feature>
<protein>
    <submittedName>
        <fullName evidence="3">TraB domain-containing protein</fullName>
    </submittedName>
</protein>
<feature type="compositionally biased region" description="Low complexity" evidence="1">
    <location>
        <begin position="10"/>
        <end position="30"/>
    </location>
</feature>
<reference evidence="4" key="3">
    <citation type="submission" date="2022-06" db="UniProtKB">
        <authorList>
            <consortium name="EnsemblMetazoa"/>
        </authorList>
    </citation>
    <scope>IDENTIFICATION</scope>
</reference>
<dbReference type="PANTHER" id="PTHR21530">
    <property type="entry name" value="PHEROMONE SHUTDOWN PROTEIN"/>
    <property type="match status" value="1"/>
</dbReference>
<dbReference type="InterPro" id="IPR046345">
    <property type="entry name" value="TraB_PrgY-like"/>
</dbReference>
<dbReference type="CDD" id="cd14726">
    <property type="entry name" value="TraB_PrgY-like"/>
    <property type="match status" value="1"/>
</dbReference>
<dbReference type="Pfam" id="PF01963">
    <property type="entry name" value="TraB_PrgY_gumN"/>
    <property type="match status" value="1"/>
</dbReference>
<accession>A0A834VGE5</accession>
<evidence type="ECO:0000313" key="4">
    <source>
        <dbReference type="EnsemblMetazoa" id="KAF7494745.1"/>
    </source>
</evidence>
<organism evidence="3">
    <name type="scientific">Sarcoptes scabiei</name>
    <name type="common">Itch mite</name>
    <name type="synonym">Acarus scabiei</name>
    <dbReference type="NCBI Taxonomy" id="52283"/>
    <lineage>
        <taxon>Eukaryota</taxon>
        <taxon>Metazoa</taxon>
        <taxon>Ecdysozoa</taxon>
        <taxon>Arthropoda</taxon>
        <taxon>Chelicerata</taxon>
        <taxon>Arachnida</taxon>
        <taxon>Acari</taxon>
        <taxon>Acariformes</taxon>
        <taxon>Sarcoptiformes</taxon>
        <taxon>Astigmata</taxon>
        <taxon>Psoroptidia</taxon>
        <taxon>Sarcoptoidea</taxon>
        <taxon>Sarcoptidae</taxon>
        <taxon>Sarcoptinae</taxon>
        <taxon>Sarcoptes</taxon>
    </lineage>
</organism>
<feature type="compositionally biased region" description="Acidic residues" evidence="1">
    <location>
        <begin position="60"/>
        <end position="74"/>
    </location>
</feature>
<keyword evidence="2" id="KW-1133">Transmembrane helix</keyword>
<reference evidence="3" key="2">
    <citation type="submission" date="2020-01" db="EMBL/GenBank/DDBJ databases">
        <authorList>
            <person name="Korhonen P.K.K."/>
            <person name="Guangxu M.G."/>
            <person name="Wang T.W."/>
            <person name="Stroehlein A.J.S."/>
            <person name="Young N.D."/>
            <person name="Ang C.-S.A."/>
            <person name="Fernando D.W.F."/>
            <person name="Lu H.L."/>
            <person name="Taylor S.T."/>
            <person name="Ehtesham M.E.M."/>
            <person name="Najaraj S.H.N."/>
            <person name="Harsha G.H.G."/>
            <person name="Madugundu A.M."/>
            <person name="Renuse S.R."/>
            <person name="Holt D.H."/>
            <person name="Pandey A.P."/>
            <person name="Papenfuss A.P."/>
            <person name="Gasser R.B.G."/>
            <person name="Fischer K.F."/>
        </authorList>
    </citation>
    <scope>NUCLEOTIDE SEQUENCE</scope>
    <source>
        <strain evidence="3">SSS_KF_BRIS2020</strain>
    </source>
</reference>
<evidence type="ECO:0000256" key="2">
    <source>
        <dbReference type="SAM" id="Phobius"/>
    </source>
</evidence>
<sequence length="426" mass="48796">MATKNDEEISSISDQSKSFQSNNYDSYSDSNELRSEQDFYSANESTSFIPIDPDQTINADDIERDDYDLEESGDNDVYGYNDDLIDNSSRSRTGPNESQDDYDIILKNEDDDNLEPLDLNNLPETVCLLPFDEDRKIFLVGTSHFSKQSHQDVIRVIRATKPKSVVLELCRNRLCFITMDEDKILQESQSLDMNKILNHIKKNGFVHGMIYSLFLLSSSKVTKDLKMAPGGEFRSAFKEASKIPGCSIILGDRPIDITFRRAIATLSVWQKIKIAYHIWLINKENLKEEELEKYKQKDILKQLVDELAKEFPGLAKTIIEERDSFLAHSLWSNAQVIEPGCNMVGVVGIGHLQGIRNKWNEVHLIDIKELSFVPKRSPSTIFLLIKYTVFGAMAYGFYQIIPNSIKKWSFSMSVLVFDKIQSLIRR</sequence>
<dbReference type="OrthoDB" id="48306at2759"/>
<dbReference type="AlphaFoldDB" id="A0A834VGE5"/>
<feature type="transmembrane region" description="Helical" evidence="2">
    <location>
        <begin position="381"/>
        <end position="401"/>
    </location>
</feature>
<evidence type="ECO:0000313" key="3">
    <source>
        <dbReference type="EMBL" id="KAF7494745.1"/>
    </source>
</evidence>
<dbReference type="EnsemblMetazoa" id="SSS_4517s_mrna">
    <property type="protein sequence ID" value="KAF7494745.1"/>
    <property type="gene ID" value="SSS_4517"/>
</dbReference>
<name>A0A834VGE5_SARSC</name>
<dbReference type="PANTHER" id="PTHR21530:SF7">
    <property type="entry name" value="TRAB DOMAIN-CONTAINING PROTEIN"/>
    <property type="match status" value="1"/>
</dbReference>
<feature type="compositionally biased region" description="Polar residues" evidence="1">
    <location>
        <begin position="38"/>
        <end position="48"/>
    </location>
</feature>
<evidence type="ECO:0000256" key="1">
    <source>
        <dbReference type="SAM" id="MobiDB-lite"/>
    </source>
</evidence>